<name>A0ACC3CDP3_PYRYE</name>
<dbReference type="Proteomes" id="UP000798662">
    <property type="component" value="Chromosome 3"/>
</dbReference>
<evidence type="ECO:0000313" key="2">
    <source>
        <dbReference type="Proteomes" id="UP000798662"/>
    </source>
</evidence>
<proteinExistence type="predicted"/>
<reference evidence="1" key="1">
    <citation type="submission" date="2019-11" db="EMBL/GenBank/DDBJ databases">
        <title>Nori genome reveals adaptations in red seaweeds to the harsh intertidal environment.</title>
        <authorList>
            <person name="Wang D."/>
            <person name="Mao Y."/>
        </authorList>
    </citation>
    <scope>NUCLEOTIDE SEQUENCE</scope>
    <source>
        <tissue evidence="1">Gametophyte</tissue>
    </source>
</reference>
<accession>A0ACC3CDP3</accession>
<dbReference type="EMBL" id="CM020620">
    <property type="protein sequence ID" value="KAK1868074.1"/>
    <property type="molecule type" value="Genomic_DNA"/>
</dbReference>
<gene>
    <name evidence="1" type="ORF">I4F81_010570</name>
</gene>
<keyword evidence="2" id="KW-1185">Reference proteome</keyword>
<organism evidence="1 2">
    <name type="scientific">Pyropia yezoensis</name>
    <name type="common">Susabi-nori</name>
    <name type="synonym">Porphyra yezoensis</name>
    <dbReference type="NCBI Taxonomy" id="2788"/>
    <lineage>
        <taxon>Eukaryota</taxon>
        <taxon>Rhodophyta</taxon>
        <taxon>Bangiophyceae</taxon>
        <taxon>Bangiales</taxon>
        <taxon>Bangiaceae</taxon>
        <taxon>Pyropia</taxon>
    </lineage>
</organism>
<evidence type="ECO:0000313" key="1">
    <source>
        <dbReference type="EMBL" id="KAK1868074.1"/>
    </source>
</evidence>
<sequence length="326" mass="35250">MTSSVPSHSSPRSLLPPAVSNQLLQCPHRPPSVHICILDAQQVENGLKRHVPQRRVRISHRPHEVVGTVVGGLRGGRPPPALLKRLRGGTELRHDLPAQARRIVHRRRGHGPRLHHHKPHAGARVRGGVALHKPLQRMLGRHQHRGQGQADQPRHRRRGDKPPAATGAERRQRRGSEAHRPEHVGVKVGRVPGGARVGRFRRRHIPIPRVANHHVQRAAGGVEQRAHRRLDGRVRRDVRLEDGQQRGEGAGLGVGDERVRLGRRSGGGKGGVAGGKELEGERVANARVGARQQHDLAIAAVGGGGHRGGSGGQGGGRGWSGVGGRE</sequence>
<protein>
    <submittedName>
        <fullName evidence="1">Uncharacterized protein</fullName>
    </submittedName>
</protein>
<comment type="caution">
    <text evidence="1">The sequence shown here is derived from an EMBL/GenBank/DDBJ whole genome shotgun (WGS) entry which is preliminary data.</text>
</comment>